<evidence type="ECO:0000256" key="1">
    <source>
        <dbReference type="SAM" id="MobiDB-lite"/>
    </source>
</evidence>
<dbReference type="STRING" id="1666911.HLUCCA11_22075"/>
<organism evidence="4 5">
    <name type="scientific">Phormidesmis priestleyi Ana</name>
    <dbReference type="NCBI Taxonomy" id="1666911"/>
    <lineage>
        <taxon>Bacteria</taxon>
        <taxon>Bacillati</taxon>
        <taxon>Cyanobacteriota</taxon>
        <taxon>Cyanophyceae</taxon>
        <taxon>Leptolyngbyales</taxon>
        <taxon>Leptolyngbyaceae</taxon>
        <taxon>Phormidesmis</taxon>
    </lineage>
</organism>
<protein>
    <submittedName>
        <fullName evidence="4">Putative transmembrane sensor domain</fullName>
    </submittedName>
</protein>
<keyword evidence="2 4" id="KW-0812">Transmembrane</keyword>
<dbReference type="InterPro" id="IPR007890">
    <property type="entry name" value="CHASE2"/>
</dbReference>
<dbReference type="Pfam" id="PF05226">
    <property type="entry name" value="CHASE2"/>
    <property type="match status" value="1"/>
</dbReference>
<feature type="domain" description="CHASE2" evidence="3">
    <location>
        <begin position="441"/>
        <end position="754"/>
    </location>
</feature>
<feature type="transmembrane region" description="Helical" evidence="2">
    <location>
        <begin position="796"/>
        <end position="815"/>
    </location>
</feature>
<gene>
    <name evidence="4" type="ORF">HLUCCA11_22075</name>
</gene>
<name>A0A0P7ZQU5_9CYAN</name>
<feature type="region of interest" description="Disordered" evidence="1">
    <location>
        <begin position="538"/>
        <end position="558"/>
    </location>
</feature>
<evidence type="ECO:0000259" key="3">
    <source>
        <dbReference type="SMART" id="SM01080"/>
    </source>
</evidence>
<keyword evidence="2" id="KW-0472">Membrane</keyword>
<feature type="transmembrane region" description="Helical" evidence="2">
    <location>
        <begin position="767"/>
        <end position="790"/>
    </location>
</feature>
<dbReference type="Pfam" id="PF12770">
    <property type="entry name" value="CHAT"/>
    <property type="match status" value="1"/>
</dbReference>
<evidence type="ECO:0000256" key="2">
    <source>
        <dbReference type="SAM" id="Phobius"/>
    </source>
</evidence>
<comment type="caution">
    <text evidence="4">The sequence shown here is derived from an EMBL/GenBank/DDBJ whole genome shotgun (WGS) entry which is preliminary data.</text>
</comment>
<dbReference type="EMBL" id="LJZR01000065">
    <property type="protein sequence ID" value="KPQ32208.1"/>
    <property type="molecule type" value="Genomic_DNA"/>
</dbReference>
<dbReference type="AlphaFoldDB" id="A0A0P7ZQU5"/>
<evidence type="ECO:0000313" key="5">
    <source>
        <dbReference type="Proteomes" id="UP000050465"/>
    </source>
</evidence>
<sequence>MYQLVRLQLNESSANSIQAQVVFSGIEGGSAIGHLPPADKVIAQYQHWRSRYLSLATLTRIIRPDSTGEHSGISGHYASTPKACKQAADQFLQLFNSWLRSSEFVGVREAIAAAFNRATFHQSSAETGLQTLDLQTLFVVCTDSPQLQQLPWVLWDFLSLYPNIEAAVSAQSYRARSHELKFPRQGSAVQILAILGDSTYIDIQADRQFLSQLPHAKVTFLARPQKSRLHDQLWEQPTDILFFAGHSDSQSAAGTLHINNQAALSLDEIRHALSRMARQGLTLAIFNSCDGLKLAKYLSQSLEPISVPYIIVMREAVPDAIAQRFLKYFLEAFSDGIAFHTAVRTARERLENSADTLPPYGEWMPIIWQNPLAEPPVWPQQMRELDRAVDQKSLAEPASAGTLSQESSKKAPSKKEKLKAGLLTTFGVAAGVMALRFLGAMQGWELSAYDHFLRSQRADPIDQTILVVGITEPELEITELSSISDENLEKLLNKLYQAGATVVGLDLVRDGPISPEYAQLIRYFGDSDKLITACGTSASSQDNSELEPSPHANPEGIGLAEFSRDKDLTARRHLLAMDSIVGKCQADFAFSTLLAYQYLLTQQPAVKETEASANYWRWGSRYIPLLRSPAGGYQREDMSGDTVLLNYRIAKEPTEPPFKVVTLTEVLSGEVPDALIKDRIVLIGTNARSIDDKVKTPFRTRSGVQVEIPGVVFHAHQISQLVDVVLGNRPLLRPLSVWADGGWIAAWAGVGALMAGVIVVRGHRSPLFRYFLIAIAGATGTLYVICWAGFVWLGLWLPLVPSVLSLTTTASFYYITHIQKRSITPL</sequence>
<proteinExistence type="predicted"/>
<evidence type="ECO:0000313" key="4">
    <source>
        <dbReference type="EMBL" id="KPQ32208.1"/>
    </source>
</evidence>
<keyword evidence="2" id="KW-1133">Transmembrane helix</keyword>
<accession>A0A0P7ZQU5</accession>
<dbReference type="Proteomes" id="UP000050465">
    <property type="component" value="Unassembled WGS sequence"/>
</dbReference>
<dbReference type="SMART" id="SM01080">
    <property type="entry name" value="CHASE2"/>
    <property type="match status" value="1"/>
</dbReference>
<dbReference type="InterPro" id="IPR024983">
    <property type="entry name" value="CHAT_dom"/>
</dbReference>
<reference evidence="4 5" key="1">
    <citation type="submission" date="2015-09" db="EMBL/GenBank/DDBJ databases">
        <title>Identification and resolution of microdiversity through metagenomic sequencing of parallel consortia.</title>
        <authorList>
            <person name="Nelson W.C."/>
            <person name="Romine M.F."/>
            <person name="Lindemann S.R."/>
        </authorList>
    </citation>
    <scope>NUCLEOTIDE SEQUENCE [LARGE SCALE GENOMIC DNA]</scope>
    <source>
        <strain evidence="4">Ana</strain>
    </source>
</reference>
<feature type="transmembrane region" description="Helical" evidence="2">
    <location>
        <begin position="741"/>
        <end position="760"/>
    </location>
</feature>